<comment type="caution">
    <text evidence="1">The sequence shown here is derived from an EMBL/GenBank/DDBJ whole genome shotgun (WGS) entry which is preliminary data.</text>
</comment>
<name>A0A9J5ZIE7_SOLCO</name>
<dbReference type="EMBL" id="JACXVP010000004">
    <property type="protein sequence ID" value="KAG5611364.1"/>
    <property type="molecule type" value="Genomic_DNA"/>
</dbReference>
<keyword evidence="2" id="KW-1185">Reference proteome</keyword>
<reference evidence="1 2" key="1">
    <citation type="submission" date="2020-09" db="EMBL/GenBank/DDBJ databases">
        <title>De no assembly of potato wild relative species, Solanum commersonii.</title>
        <authorList>
            <person name="Cho K."/>
        </authorList>
    </citation>
    <scope>NUCLEOTIDE SEQUENCE [LARGE SCALE GENOMIC DNA]</scope>
    <source>
        <strain evidence="1">LZ3.2</strain>
        <tissue evidence="1">Leaf</tissue>
    </source>
</reference>
<proteinExistence type="predicted"/>
<accession>A0A9J5ZIE7</accession>
<evidence type="ECO:0000313" key="1">
    <source>
        <dbReference type="EMBL" id="KAG5611364.1"/>
    </source>
</evidence>
<dbReference type="Proteomes" id="UP000824120">
    <property type="component" value="Chromosome 4"/>
</dbReference>
<gene>
    <name evidence="1" type="ORF">H5410_022645</name>
</gene>
<evidence type="ECO:0000313" key="2">
    <source>
        <dbReference type="Proteomes" id="UP000824120"/>
    </source>
</evidence>
<dbReference type="AlphaFoldDB" id="A0A9J5ZIE7"/>
<protein>
    <submittedName>
        <fullName evidence="1">Uncharacterized protein</fullName>
    </submittedName>
</protein>
<organism evidence="1 2">
    <name type="scientific">Solanum commersonii</name>
    <name type="common">Commerson's wild potato</name>
    <name type="synonym">Commerson's nightshade</name>
    <dbReference type="NCBI Taxonomy" id="4109"/>
    <lineage>
        <taxon>Eukaryota</taxon>
        <taxon>Viridiplantae</taxon>
        <taxon>Streptophyta</taxon>
        <taxon>Embryophyta</taxon>
        <taxon>Tracheophyta</taxon>
        <taxon>Spermatophyta</taxon>
        <taxon>Magnoliopsida</taxon>
        <taxon>eudicotyledons</taxon>
        <taxon>Gunneridae</taxon>
        <taxon>Pentapetalae</taxon>
        <taxon>asterids</taxon>
        <taxon>lamiids</taxon>
        <taxon>Solanales</taxon>
        <taxon>Solanaceae</taxon>
        <taxon>Solanoideae</taxon>
        <taxon>Solaneae</taxon>
        <taxon>Solanum</taxon>
    </lineage>
</organism>
<sequence>MQVKDLNKGREFGRKEDLNMVMRKKATSNTSLGCEKRHNISNGSRALLCSNIFDNFVKATGKDGNIVAPTLHISNPKVAN</sequence>